<dbReference type="GO" id="GO:0006886">
    <property type="term" value="P:intracellular protein transport"/>
    <property type="evidence" value="ECO:0007669"/>
    <property type="project" value="InterPro"/>
</dbReference>
<feature type="compositionally biased region" description="Pro residues" evidence="1">
    <location>
        <begin position="501"/>
        <end position="514"/>
    </location>
</feature>
<dbReference type="InterPro" id="IPR016025">
    <property type="entry name" value="Clathrin_H-chain_N"/>
</dbReference>
<organism evidence="2">
    <name type="scientific">Skeletonema marinoi</name>
    <dbReference type="NCBI Taxonomy" id="267567"/>
    <lineage>
        <taxon>Eukaryota</taxon>
        <taxon>Sar</taxon>
        <taxon>Stramenopiles</taxon>
        <taxon>Ochrophyta</taxon>
        <taxon>Bacillariophyta</taxon>
        <taxon>Coscinodiscophyceae</taxon>
        <taxon>Thalassiosirophycidae</taxon>
        <taxon>Thalassiosirales</taxon>
        <taxon>Skeletonemataceae</taxon>
        <taxon>Skeletonema</taxon>
        <taxon>Skeletonema marinoi-dohrnii complex</taxon>
    </lineage>
</organism>
<feature type="compositionally biased region" description="Basic and acidic residues" evidence="1">
    <location>
        <begin position="485"/>
        <end position="498"/>
    </location>
</feature>
<protein>
    <submittedName>
        <fullName evidence="2">Uncharacterized protein</fullName>
    </submittedName>
</protein>
<feature type="compositionally biased region" description="Pro residues" evidence="1">
    <location>
        <begin position="361"/>
        <end position="370"/>
    </location>
</feature>
<dbReference type="GO" id="GO:0030130">
    <property type="term" value="C:clathrin coat of trans-Golgi network vesicle"/>
    <property type="evidence" value="ECO:0007669"/>
    <property type="project" value="InterPro"/>
</dbReference>
<dbReference type="AlphaFoldDB" id="A0A7S2PSU3"/>
<dbReference type="GO" id="GO:0030132">
    <property type="term" value="C:clathrin coat of coated pit"/>
    <property type="evidence" value="ECO:0007669"/>
    <property type="project" value="InterPro"/>
</dbReference>
<accession>A0A7S2PSU3</accession>
<reference evidence="2" key="1">
    <citation type="submission" date="2021-01" db="EMBL/GenBank/DDBJ databases">
        <authorList>
            <person name="Corre E."/>
            <person name="Pelletier E."/>
            <person name="Niang G."/>
            <person name="Scheremetjew M."/>
            <person name="Finn R."/>
            <person name="Kale V."/>
            <person name="Holt S."/>
            <person name="Cochrane G."/>
            <person name="Meng A."/>
            <person name="Brown T."/>
            <person name="Cohen L."/>
        </authorList>
    </citation>
    <scope>NUCLEOTIDE SEQUENCE</scope>
    <source>
        <strain evidence="2">SM1012Den-03</strain>
    </source>
</reference>
<gene>
    <name evidence="2" type="ORF">SMAR0320_LOCUS14969</name>
</gene>
<feature type="compositionally biased region" description="Acidic residues" evidence="1">
    <location>
        <begin position="467"/>
        <end position="482"/>
    </location>
</feature>
<feature type="region of interest" description="Disordered" evidence="1">
    <location>
        <begin position="1"/>
        <end position="26"/>
    </location>
</feature>
<name>A0A7S2PSU3_9STRA</name>
<feature type="compositionally biased region" description="Polar residues" evidence="1">
    <location>
        <begin position="373"/>
        <end position="386"/>
    </location>
</feature>
<evidence type="ECO:0000313" key="2">
    <source>
        <dbReference type="EMBL" id="CAD9614402.1"/>
    </source>
</evidence>
<feature type="compositionally biased region" description="Basic and acidic residues" evidence="1">
    <location>
        <begin position="389"/>
        <end position="399"/>
    </location>
</feature>
<dbReference type="GO" id="GO:0016192">
    <property type="term" value="P:vesicle-mediated transport"/>
    <property type="evidence" value="ECO:0007669"/>
    <property type="project" value="InterPro"/>
</dbReference>
<sequence length="610" mass="66399">MAATNEGIDAAAVESEGGSGRVQITEQNSLSPEVMANKKKVTLEFVRGELFAAVVDKKKRVSVLNTVNGNVAILSNSASSAVLNSEGKLAGHNGNQVFLLSIDGNRDVEKSHDHFDFQNTLLLKWISSQILVIATKFHVYYWDVKTSTKPVVKVRNHCLSGSVLDFSVSHDGKYGLLTAGTALLLFQMEGNSKRNTFHALAGTFATCQSNPVLIMASFNVAGSIIVEARELGRSGAGGNKPRAWSTTIPVQVQVDSRHMNLLYCHGGRGFVVTNFGVYVVSLTSGKMLSAEHVITSEGERILCARGIGGTIHVITNDRVLSINHVEGHEEIEDAGEEQVTTVNGTISGIVGGNDSAVGAPDPTPELPDPPGQKQKTVLSSPESVINSRPRVDPPDKEDTISVSDASTEQEEKKEEDDIEAEEDGQVDRDGRELEGRNVDSPVQREPPRADLPENEADSSLEYHADDESSEEEQDETEDDEQAADLSREEIEQGPEELHPPLAAPLPAAPLPVPPAARGNVTRQRRPTICTTFETIEEEPLLGWRKETRHSVNRTYHYFTSPGNAVMMKSKIGAISFANILMEEGVHNEEEALVLFRVRNITGLYRDLTNQ</sequence>
<evidence type="ECO:0000256" key="1">
    <source>
        <dbReference type="SAM" id="MobiDB-lite"/>
    </source>
</evidence>
<feature type="compositionally biased region" description="Acidic residues" evidence="1">
    <location>
        <begin position="413"/>
        <end position="424"/>
    </location>
</feature>
<dbReference type="Gene3D" id="2.130.10.110">
    <property type="entry name" value="Clathrin heavy-chain terminal domain"/>
    <property type="match status" value="1"/>
</dbReference>
<dbReference type="SUPFAM" id="SSF50989">
    <property type="entry name" value="Clathrin heavy-chain terminal domain"/>
    <property type="match status" value="1"/>
</dbReference>
<dbReference type="GO" id="GO:0005198">
    <property type="term" value="F:structural molecule activity"/>
    <property type="evidence" value="ECO:0007669"/>
    <property type="project" value="InterPro"/>
</dbReference>
<feature type="compositionally biased region" description="Basic and acidic residues" evidence="1">
    <location>
        <begin position="425"/>
        <end position="437"/>
    </location>
</feature>
<feature type="region of interest" description="Disordered" evidence="1">
    <location>
        <begin position="345"/>
        <end position="524"/>
    </location>
</feature>
<proteinExistence type="predicted"/>
<dbReference type="EMBL" id="HBGZ01020822">
    <property type="protein sequence ID" value="CAD9614402.1"/>
    <property type="molecule type" value="Transcribed_RNA"/>
</dbReference>